<dbReference type="EMBL" id="CP144694">
    <property type="protein sequence ID" value="WVZ04479.1"/>
    <property type="molecule type" value="Genomic_DNA"/>
</dbReference>
<sequence>MFVVVFSSKPRKGLIPPSSTIRWLHLLFYCLPRNDFPPTFLPHGFGPMPLVKRIGKQLCSIHHLEDKLLPLLEEENDSKLTYESPPKRTRKRQRANEDKSTFVGQQKKLIAVLDSGQQMFFVLAWPPFKTSSRS</sequence>
<accession>A0AAQ3RQW4</accession>
<evidence type="ECO:0000256" key="1">
    <source>
        <dbReference type="SAM" id="MobiDB-lite"/>
    </source>
</evidence>
<evidence type="ECO:0000313" key="2">
    <source>
        <dbReference type="EMBL" id="WVZ04479.1"/>
    </source>
</evidence>
<protein>
    <submittedName>
        <fullName evidence="2">Uncharacterized protein</fullName>
    </submittedName>
</protein>
<name>A0AAQ3RQW4_VIGMU</name>
<dbReference type="AlphaFoldDB" id="A0AAQ3RQW4"/>
<gene>
    <name evidence="2" type="ORF">V8G54_025285</name>
</gene>
<organism evidence="2 3">
    <name type="scientific">Vigna mungo</name>
    <name type="common">Black gram</name>
    <name type="synonym">Phaseolus mungo</name>
    <dbReference type="NCBI Taxonomy" id="3915"/>
    <lineage>
        <taxon>Eukaryota</taxon>
        <taxon>Viridiplantae</taxon>
        <taxon>Streptophyta</taxon>
        <taxon>Embryophyta</taxon>
        <taxon>Tracheophyta</taxon>
        <taxon>Spermatophyta</taxon>
        <taxon>Magnoliopsida</taxon>
        <taxon>eudicotyledons</taxon>
        <taxon>Gunneridae</taxon>
        <taxon>Pentapetalae</taxon>
        <taxon>rosids</taxon>
        <taxon>fabids</taxon>
        <taxon>Fabales</taxon>
        <taxon>Fabaceae</taxon>
        <taxon>Papilionoideae</taxon>
        <taxon>50 kb inversion clade</taxon>
        <taxon>NPAAA clade</taxon>
        <taxon>indigoferoid/millettioid clade</taxon>
        <taxon>Phaseoleae</taxon>
        <taxon>Vigna</taxon>
    </lineage>
</organism>
<reference evidence="2 3" key="1">
    <citation type="journal article" date="2023" name="Life. Sci Alliance">
        <title>Evolutionary insights into 3D genome organization and epigenetic landscape of Vigna mungo.</title>
        <authorList>
            <person name="Junaid A."/>
            <person name="Singh B."/>
            <person name="Bhatia S."/>
        </authorList>
    </citation>
    <scope>NUCLEOTIDE SEQUENCE [LARGE SCALE GENOMIC DNA]</scope>
    <source>
        <strain evidence="2">Urdbean</strain>
    </source>
</reference>
<dbReference type="Proteomes" id="UP001374535">
    <property type="component" value="Chromosome 7"/>
</dbReference>
<proteinExistence type="predicted"/>
<feature type="region of interest" description="Disordered" evidence="1">
    <location>
        <begin position="78"/>
        <end position="102"/>
    </location>
</feature>
<keyword evidence="3" id="KW-1185">Reference proteome</keyword>
<evidence type="ECO:0000313" key="3">
    <source>
        <dbReference type="Proteomes" id="UP001374535"/>
    </source>
</evidence>